<accession>A0A919XW37</accession>
<dbReference type="Gene3D" id="3.40.50.300">
    <property type="entry name" value="P-loop containing nucleotide triphosphate hydrolases"/>
    <property type="match status" value="1"/>
</dbReference>
<name>A0A919XW37_9BACL</name>
<protein>
    <submittedName>
        <fullName evidence="1">ATPase</fullName>
    </submittedName>
</protein>
<dbReference type="Proteomes" id="UP000681162">
    <property type="component" value="Unassembled WGS sequence"/>
</dbReference>
<keyword evidence="2" id="KW-1185">Reference proteome</keyword>
<comment type="caution">
    <text evidence="1">The sequence shown here is derived from an EMBL/GenBank/DDBJ whole genome shotgun (WGS) entry which is preliminary data.</text>
</comment>
<dbReference type="PANTHER" id="PTHR37807">
    <property type="entry name" value="OS07G0160300 PROTEIN"/>
    <property type="match status" value="1"/>
</dbReference>
<sequence>MGGDIRRMQKLVFFVGVAGTGKTTVALKLAERIQAAFLDRDTVGGRFVEKMLEMNGLDVNDRDSDFYKKHLRDLEYDTTKDICIENLAAGQNVFMISPFTAELKNKAWIEEVLAAAGKTHAEVDVKVVAVTLKDMDLQKERIIDRQTERDTWKLEHWDDFKHRVQFVPDIQWEIPESSVLVFDNSGELTEEKVEQLYRFVAGE</sequence>
<reference evidence="1 2" key="1">
    <citation type="submission" date="2021-03" db="EMBL/GenBank/DDBJ databases">
        <title>Antimicrobial resistance genes in bacteria isolated from Japanese honey, and their potential for conferring macrolide and lincosamide resistance in the American foulbrood pathogen Paenibacillus larvae.</title>
        <authorList>
            <person name="Okamoto M."/>
            <person name="Kumagai M."/>
            <person name="Kanamori H."/>
            <person name="Takamatsu D."/>
        </authorList>
    </citation>
    <scope>NUCLEOTIDE SEQUENCE [LARGE SCALE GENOMIC DNA]</scope>
    <source>
        <strain evidence="1 2">J41TS12</strain>
    </source>
</reference>
<dbReference type="InterPro" id="IPR027417">
    <property type="entry name" value="P-loop_NTPase"/>
</dbReference>
<proteinExistence type="predicted"/>
<gene>
    <name evidence="1" type="ORF">J41TS12_28260</name>
</gene>
<dbReference type="EMBL" id="BORR01000009">
    <property type="protein sequence ID" value="GIO37965.1"/>
    <property type="molecule type" value="Genomic_DNA"/>
</dbReference>
<dbReference type="AlphaFoldDB" id="A0A919XW37"/>
<evidence type="ECO:0000313" key="2">
    <source>
        <dbReference type="Proteomes" id="UP000681162"/>
    </source>
</evidence>
<evidence type="ECO:0000313" key="1">
    <source>
        <dbReference type="EMBL" id="GIO37965.1"/>
    </source>
</evidence>
<dbReference type="PANTHER" id="PTHR37807:SF3">
    <property type="entry name" value="OS07G0160300 PROTEIN"/>
    <property type="match status" value="1"/>
</dbReference>
<organism evidence="1 2">
    <name type="scientific">Paenibacillus antibioticophila</name>
    <dbReference type="NCBI Taxonomy" id="1274374"/>
    <lineage>
        <taxon>Bacteria</taxon>
        <taxon>Bacillati</taxon>
        <taxon>Bacillota</taxon>
        <taxon>Bacilli</taxon>
        <taxon>Bacillales</taxon>
        <taxon>Paenibacillaceae</taxon>
        <taxon>Paenibacillus</taxon>
    </lineage>
</organism>
<dbReference type="SUPFAM" id="SSF52540">
    <property type="entry name" value="P-loop containing nucleoside triphosphate hydrolases"/>
    <property type="match status" value="1"/>
</dbReference>
<dbReference type="Pfam" id="PF13671">
    <property type="entry name" value="AAA_33"/>
    <property type="match status" value="1"/>
</dbReference>